<dbReference type="OrthoDB" id="5424209at2759"/>
<dbReference type="STRING" id="1336337.A0A3N4JS74"/>
<feature type="non-terminal residue" evidence="1">
    <location>
        <position position="107"/>
    </location>
</feature>
<evidence type="ECO:0008006" key="3">
    <source>
        <dbReference type="Google" id="ProtNLM"/>
    </source>
</evidence>
<dbReference type="Proteomes" id="UP000276215">
    <property type="component" value="Unassembled WGS sequence"/>
</dbReference>
<feature type="non-terminal residue" evidence="1">
    <location>
        <position position="1"/>
    </location>
</feature>
<gene>
    <name evidence="1" type="ORF">L873DRAFT_1595584</name>
</gene>
<proteinExistence type="predicted"/>
<evidence type="ECO:0000313" key="1">
    <source>
        <dbReference type="EMBL" id="RPA99858.1"/>
    </source>
</evidence>
<keyword evidence="2" id="KW-1185">Reference proteome</keyword>
<accession>A0A3N4JS74</accession>
<dbReference type="AlphaFoldDB" id="A0A3N4JS74"/>
<protein>
    <recommendedName>
        <fullName evidence="3">Peptidase S1 domain-containing protein</fullName>
    </recommendedName>
</protein>
<evidence type="ECO:0000313" key="2">
    <source>
        <dbReference type="Proteomes" id="UP000276215"/>
    </source>
</evidence>
<organism evidence="1 2">
    <name type="scientific">Choiromyces venosus 120613-1</name>
    <dbReference type="NCBI Taxonomy" id="1336337"/>
    <lineage>
        <taxon>Eukaryota</taxon>
        <taxon>Fungi</taxon>
        <taxon>Dikarya</taxon>
        <taxon>Ascomycota</taxon>
        <taxon>Pezizomycotina</taxon>
        <taxon>Pezizomycetes</taxon>
        <taxon>Pezizales</taxon>
        <taxon>Tuberaceae</taxon>
        <taxon>Choiromyces</taxon>
    </lineage>
</organism>
<dbReference type="EMBL" id="ML120384">
    <property type="protein sequence ID" value="RPA99858.1"/>
    <property type="molecule type" value="Genomic_DNA"/>
</dbReference>
<reference evidence="1 2" key="1">
    <citation type="journal article" date="2018" name="Nat. Ecol. Evol.">
        <title>Pezizomycetes genomes reveal the molecular basis of ectomycorrhizal truffle lifestyle.</title>
        <authorList>
            <person name="Murat C."/>
            <person name="Payen T."/>
            <person name="Noel B."/>
            <person name="Kuo A."/>
            <person name="Morin E."/>
            <person name="Chen J."/>
            <person name="Kohler A."/>
            <person name="Krizsan K."/>
            <person name="Balestrini R."/>
            <person name="Da Silva C."/>
            <person name="Montanini B."/>
            <person name="Hainaut M."/>
            <person name="Levati E."/>
            <person name="Barry K.W."/>
            <person name="Belfiori B."/>
            <person name="Cichocki N."/>
            <person name="Clum A."/>
            <person name="Dockter R.B."/>
            <person name="Fauchery L."/>
            <person name="Guy J."/>
            <person name="Iotti M."/>
            <person name="Le Tacon F."/>
            <person name="Lindquist E.A."/>
            <person name="Lipzen A."/>
            <person name="Malagnac F."/>
            <person name="Mello A."/>
            <person name="Molinier V."/>
            <person name="Miyauchi S."/>
            <person name="Poulain J."/>
            <person name="Riccioni C."/>
            <person name="Rubini A."/>
            <person name="Sitrit Y."/>
            <person name="Splivallo R."/>
            <person name="Traeger S."/>
            <person name="Wang M."/>
            <person name="Zifcakova L."/>
            <person name="Wipf D."/>
            <person name="Zambonelli A."/>
            <person name="Paolocci F."/>
            <person name="Nowrousian M."/>
            <person name="Ottonello S."/>
            <person name="Baldrian P."/>
            <person name="Spatafora J.W."/>
            <person name="Henrissat B."/>
            <person name="Nagy L.G."/>
            <person name="Aury J.M."/>
            <person name="Wincker P."/>
            <person name="Grigoriev I.V."/>
            <person name="Bonfante P."/>
            <person name="Martin F.M."/>
        </authorList>
    </citation>
    <scope>NUCLEOTIDE SEQUENCE [LARGE SCALE GENOMIC DNA]</scope>
    <source>
        <strain evidence="1 2">120613-1</strain>
    </source>
</reference>
<name>A0A3N4JS74_9PEZI</name>
<sequence length="107" mass="11516">FEYPEDRLLRLKGTISDEDMHHPPAMDQNGEPCLMVVKHGNTTGLTVGHANDIRSCVHNYHEDGTTDFSMEWAILPFDNKSGAFSTPGDSSAVVADGSGRIGGIITG</sequence>